<evidence type="ECO:0000259" key="2">
    <source>
        <dbReference type="Pfam" id="PF01030"/>
    </source>
</evidence>
<dbReference type="Pfam" id="PF01030">
    <property type="entry name" value="Recep_L_domain"/>
    <property type="match status" value="2"/>
</dbReference>
<evidence type="ECO:0000256" key="1">
    <source>
        <dbReference type="SAM" id="Phobius"/>
    </source>
</evidence>
<reference evidence="3" key="1">
    <citation type="submission" date="2021-03" db="EMBL/GenBank/DDBJ databases">
        <title>Chromosome level genome of the anhydrobiotic midge Polypedilum vanderplanki.</title>
        <authorList>
            <person name="Yoshida Y."/>
            <person name="Kikawada T."/>
            <person name="Gusev O."/>
        </authorList>
    </citation>
    <scope>NUCLEOTIDE SEQUENCE</scope>
    <source>
        <strain evidence="3">NIAS01</strain>
        <tissue evidence="3">Whole body or cell culture</tissue>
    </source>
</reference>
<dbReference type="EMBL" id="JADBJN010000002">
    <property type="protein sequence ID" value="KAG5676481.1"/>
    <property type="molecule type" value="Genomic_DNA"/>
</dbReference>
<gene>
    <name evidence="3" type="ORF">PVAND_006312</name>
</gene>
<evidence type="ECO:0000313" key="3">
    <source>
        <dbReference type="EMBL" id="KAG5676481.1"/>
    </source>
</evidence>
<dbReference type="Gene3D" id="3.80.20.20">
    <property type="entry name" value="Receptor L-domain"/>
    <property type="match status" value="1"/>
</dbReference>
<organism evidence="3 4">
    <name type="scientific">Polypedilum vanderplanki</name>
    <name type="common">Sleeping chironomid midge</name>
    <dbReference type="NCBI Taxonomy" id="319348"/>
    <lineage>
        <taxon>Eukaryota</taxon>
        <taxon>Metazoa</taxon>
        <taxon>Ecdysozoa</taxon>
        <taxon>Arthropoda</taxon>
        <taxon>Hexapoda</taxon>
        <taxon>Insecta</taxon>
        <taxon>Pterygota</taxon>
        <taxon>Neoptera</taxon>
        <taxon>Endopterygota</taxon>
        <taxon>Diptera</taxon>
        <taxon>Nematocera</taxon>
        <taxon>Chironomoidea</taxon>
        <taxon>Chironomidae</taxon>
        <taxon>Chironominae</taxon>
        <taxon>Polypedilum</taxon>
        <taxon>Polypedilum</taxon>
    </lineage>
</organism>
<proteinExistence type="predicted"/>
<evidence type="ECO:0000313" key="4">
    <source>
        <dbReference type="Proteomes" id="UP001107558"/>
    </source>
</evidence>
<comment type="caution">
    <text evidence="3">The sequence shown here is derived from an EMBL/GenBank/DDBJ whole genome shotgun (WGS) entry which is preliminary data.</text>
</comment>
<keyword evidence="1" id="KW-0812">Transmembrane</keyword>
<keyword evidence="1" id="KW-0472">Membrane</keyword>
<accession>A0A9J6C2T9</accession>
<feature type="domain" description="Receptor L-domain" evidence="2">
    <location>
        <begin position="44"/>
        <end position="115"/>
    </location>
</feature>
<dbReference type="OrthoDB" id="6219513at2759"/>
<feature type="transmembrane region" description="Helical" evidence="1">
    <location>
        <begin position="245"/>
        <end position="266"/>
    </location>
</feature>
<sequence>MMRNKSTIRSDCPEQMEKFNNVCVKTCISEEGIVNSENIKKFKGCVVVKGSLRILQETFDGKNNISGLNLENLEIFSSVKKITGFLEVEAKHESFTNLSSFRNLEIIAGNGLWHEKQKLPNWPSEDKESFTRQFKFYWSASLIINNTSLKFLGLKSLKSLDSGGIVIKNNSNLCYFHHVYWNKFIKSKKQSILIYWNKNFTNCQAENEVCAKECTLNGCWGKGIDQCILSNYKDKSESNFCVTNAILILLLAILFIFALILIFIIFKSQNFLRSLKIVKFENFENEDRIETSN</sequence>
<feature type="domain" description="Receptor L-domain" evidence="2">
    <location>
        <begin position="140"/>
        <end position="183"/>
    </location>
</feature>
<dbReference type="AlphaFoldDB" id="A0A9J6C2T9"/>
<keyword evidence="4" id="KW-1185">Reference proteome</keyword>
<dbReference type="SUPFAM" id="SSF52058">
    <property type="entry name" value="L domain-like"/>
    <property type="match status" value="1"/>
</dbReference>
<protein>
    <recommendedName>
        <fullName evidence="2">Receptor L-domain domain-containing protein</fullName>
    </recommendedName>
</protein>
<name>A0A9J6C2T9_POLVA</name>
<dbReference type="InterPro" id="IPR036941">
    <property type="entry name" value="Rcpt_L-dom_sf"/>
</dbReference>
<dbReference type="InterPro" id="IPR000494">
    <property type="entry name" value="Rcpt_L-dom"/>
</dbReference>
<keyword evidence="1" id="KW-1133">Transmembrane helix</keyword>
<dbReference type="Proteomes" id="UP001107558">
    <property type="component" value="Chromosome 2"/>
</dbReference>